<protein>
    <recommendedName>
        <fullName evidence="4">Gp6 domain containing protein</fullName>
    </recommendedName>
</protein>
<accession>A0A6J5T5R9</accession>
<evidence type="ECO:0000313" key="2">
    <source>
        <dbReference type="EMBL" id="CAB4195202.1"/>
    </source>
</evidence>
<dbReference type="EMBL" id="LR797244">
    <property type="protein sequence ID" value="CAB4195202.1"/>
    <property type="molecule type" value="Genomic_DNA"/>
</dbReference>
<evidence type="ECO:0000313" key="1">
    <source>
        <dbReference type="EMBL" id="CAB4167288.1"/>
    </source>
</evidence>
<dbReference type="EMBL" id="LR797513">
    <property type="protein sequence ID" value="CAB4222371.1"/>
    <property type="molecule type" value="Genomic_DNA"/>
</dbReference>
<gene>
    <name evidence="2" type="ORF">UFOVP1293_4</name>
    <name evidence="3" type="ORF">UFOVP1644_22</name>
    <name evidence="1" type="ORF">UFOVP860_11</name>
</gene>
<organism evidence="3">
    <name type="scientific">uncultured Caudovirales phage</name>
    <dbReference type="NCBI Taxonomy" id="2100421"/>
    <lineage>
        <taxon>Viruses</taxon>
        <taxon>Duplodnaviria</taxon>
        <taxon>Heunggongvirae</taxon>
        <taxon>Uroviricota</taxon>
        <taxon>Caudoviricetes</taxon>
        <taxon>Peduoviridae</taxon>
        <taxon>Maltschvirus</taxon>
        <taxon>Maltschvirus maltsch</taxon>
    </lineage>
</organism>
<proteinExistence type="predicted"/>
<dbReference type="EMBL" id="LR796812">
    <property type="protein sequence ID" value="CAB4167288.1"/>
    <property type="molecule type" value="Genomic_DNA"/>
</dbReference>
<reference evidence="3" key="1">
    <citation type="submission" date="2020-05" db="EMBL/GenBank/DDBJ databases">
        <authorList>
            <person name="Chiriac C."/>
            <person name="Salcher M."/>
            <person name="Ghai R."/>
            <person name="Kavagutti S V."/>
        </authorList>
    </citation>
    <scope>NUCLEOTIDE SEQUENCE</scope>
</reference>
<name>A0A6J5T5R9_9CAUD</name>
<evidence type="ECO:0008006" key="4">
    <source>
        <dbReference type="Google" id="ProtNLM"/>
    </source>
</evidence>
<sequence>METEPLFEVTSAAATAAARRLTTAAKVQAVALAGATTDTTLIESMIDRASALAAGYCGLARDAIGTFPTFGRETCRATWWAAGCAARPPLLLLPWRVPIVSITSVVEDGETLAPGDDYALQPAGMLQRLNDGAPVCWSAAKIVVTYVTGWNIPTADVVPPDVEAAIIDQVKTMYLGRDRDGALRSETVFDVHQASYSAGGGSDIGESGLLVTVEGALAPYKNWAAG</sequence>
<evidence type="ECO:0000313" key="3">
    <source>
        <dbReference type="EMBL" id="CAB4222371.1"/>
    </source>
</evidence>